<feature type="compositionally biased region" description="Basic and acidic residues" evidence="1">
    <location>
        <begin position="1"/>
        <end position="12"/>
    </location>
</feature>
<dbReference type="OrthoDB" id="3119775at2759"/>
<gene>
    <name evidence="2" type="ORF">D9611_009792</name>
</gene>
<feature type="region of interest" description="Disordered" evidence="1">
    <location>
        <begin position="93"/>
        <end position="114"/>
    </location>
</feature>
<accession>A0A8H5CCW1</accession>
<evidence type="ECO:0000256" key="1">
    <source>
        <dbReference type="SAM" id="MobiDB-lite"/>
    </source>
</evidence>
<sequence>MHKPDLVNEWRGRSHRKGTLGRSLRPYNSFARGFAATSATAPRWRPAPQFKEHADALLHRWMGRVGSGGLLWDDRGQHGRGIVLKGRGTPPILPPHLLTLPPTRPLPFDGTTPNIEKTKRRRAQYNDRHGFEIERDPSRSHVKRGLRGTRMNGTAALYARARVDSAQRGGVVLLRAQSQSKICDISSKPSKRSECDRPCGMTLSTTAPSQYGASGDRGTATATLDSPMVEQQGRWAMLRVVKKLKPVKTLAYHEGIPMFQRVFADGSGMGWEAYLTQNIAPEKPPPPWFPTLSPTYGTHGWRKKRRTSVRAGPSRARIYSPVYAQALTLSRPHPVSSEEMLALQDRHASLDSTDGYRNSKWVVVKGSSGCEIEILRRSES</sequence>
<organism evidence="2 3">
    <name type="scientific">Ephemerocybe angulata</name>
    <dbReference type="NCBI Taxonomy" id="980116"/>
    <lineage>
        <taxon>Eukaryota</taxon>
        <taxon>Fungi</taxon>
        <taxon>Dikarya</taxon>
        <taxon>Basidiomycota</taxon>
        <taxon>Agaricomycotina</taxon>
        <taxon>Agaricomycetes</taxon>
        <taxon>Agaricomycetidae</taxon>
        <taxon>Agaricales</taxon>
        <taxon>Agaricineae</taxon>
        <taxon>Psathyrellaceae</taxon>
        <taxon>Ephemerocybe</taxon>
    </lineage>
</organism>
<proteinExistence type="predicted"/>
<name>A0A8H5CCW1_9AGAR</name>
<reference evidence="2 3" key="1">
    <citation type="journal article" date="2020" name="ISME J.">
        <title>Uncovering the hidden diversity of litter-decomposition mechanisms in mushroom-forming fungi.</title>
        <authorList>
            <person name="Floudas D."/>
            <person name="Bentzer J."/>
            <person name="Ahren D."/>
            <person name="Johansson T."/>
            <person name="Persson P."/>
            <person name="Tunlid A."/>
        </authorList>
    </citation>
    <scope>NUCLEOTIDE SEQUENCE [LARGE SCALE GENOMIC DNA]</scope>
    <source>
        <strain evidence="2 3">CBS 175.51</strain>
    </source>
</reference>
<dbReference type="EMBL" id="JAACJK010000008">
    <property type="protein sequence ID" value="KAF5339439.1"/>
    <property type="molecule type" value="Genomic_DNA"/>
</dbReference>
<dbReference type="AlphaFoldDB" id="A0A8H5CCW1"/>
<keyword evidence="3" id="KW-1185">Reference proteome</keyword>
<feature type="region of interest" description="Disordered" evidence="1">
    <location>
        <begin position="1"/>
        <end position="21"/>
    </location>
</feature>
<protein>
    <submittedName>
        <fullName evidence="2">Uncharacterized protein</fullName>
    </submittedName>
</protein>
<comment type="caution">
    <text evidence="2">The sequence shown here is derived from an EMBL/GenBank/DDBJ whole genome shotgun (WGS) entry which is preliminary data.</text>
</comment>
<dbReference type="Proteomes" id="UP000541558">
    <property type="component" value="Unassembled WGS sequence"/>
</dbReference>
<evidence type="ECO:0000313" key="3">
    <source>
        <dbReference type="Proteomes" id="UP000541558"/>
    </source>
</evidence>
<evidence type="ECO:0000313" key="2">
    <source>
        <dbReference type="EMBL" id="KAF5339439.1"/>
    </source>
</evidence>